<reference evidence="2" key="2">
    <citation type="submission" date="2008-12" db="EMBL/GenBank/DDBJ databases">
        <title>Improved gene annotation of the rice (Oryza sativa) genomes.</title>
        <authorList>
            <person name="Wang J."/>
            <person name="Li R."/>
            <person name="Fan W."/>
            <person name="Huang Q."/>
            <person name="Zhang J."/>
            <person name="Zhou Y."/>
            <person name="Hu Y."/>
            <person name="Zi S."/>
            <person name="Li J."/>
            <person name="Ni P."/>
            <person name="Zheng H."/>
            <person name="Zhang Y."/>
            <person name="Zhao M."/>
            <person name="Hao Q."/>
            <person name="McDermott J."/>
            <person name="Samudrala R."/>
            <person name="Kristiansen K."/>
            <person name="Wong G.K.-S."/>
        </authorList>
    </citation>
    <scope>NUCLEOTIDE SEQUENCE</scope>
</reference>
<gene>
    <name evidence="2" type="ORF">OsJ_35799</name>
</gene>
<reference evidence="2" key="1">
    <citation type="journal article" date="2005" name="PLoS Biol.">
        <title>The genomes of Oryza sativa: a history of duplications.</title>
        <authorList>
            <person name="Yu J."/>
            <person name="Wang J."/>
            <person name="Lin W."/>
            <person name="Li S."/>
            <person name="Li H."/>
            <person name="Zhou J."/>
            <person name="Ni P."/>
            <person name="Dong W."/>
            <person name="Hu S."/>
            <person name="Zeng C."/>
            <person name="Zhang J."/>
            <person name="Zhang Y."/>
            <person name="Li R."/>
            <person name="Xu Z."/>
            <person name="Li S."/>
            <person name="Li X."/>
            <person name="Zheng H."/>
            <person name="Cong L."/>
            <person name="Lin L."/>
            <person name="Yin J."/>
            <person name="Geng J."/>
            <person name="Li G."/>
            <person name="Shi J."/>
            <person name="Liu J."/>
            <person name="Lv H."/>
            <person name="Li J."/>
            <person name="Wang J."/>
            <person name="Deng Y."/>
            <person name="Ran L."/>
            <person name="Shi X."/>
            <person name="Wang X."/>
            <person name="Wu Q."/>
            <person name="Li C."/>
            <person name="Ren X."/>
            <person name="Wang J."/>
            <person name="Wang X."/>
            <person name="Li D."/>
            <person name="Liu D."/>
            <person name="Zhang X."/>
            <person name="Ji Z."/>
            <person name="Zhao W."/>
            <person name="Sun Y."/>
            <person name="Zhang Z."/>
            <person name="Bao J."/>
            <person name="Han Y."/>
            <person name="Dong L."/>
            <person name="Ji J."/>
            <person name="Chen P."/>
            <person name="Wu S."/>
            <person name="Liu J."/>
            <person name="Xiao Y."/>
            <person name="Bu D."/>
            <person name="Tan J."/>
            <person name="Yang L."/>
            <person name="Ye C."/>
            <person name="Zhang J."/>
            <person name="Xu J."/>
            <person name="Zhou Y."/>
            <person name="Yu Y."/>
            <person name="Zhang B."/>
            <person name="Zhuang S."/>
            <person name="Wei H."/>
            <person name="Liu B."/>
            <person name="Lei M."/>
            <person name="Yu H."/>
            <person name="Li Y."/>
            <person name="Xu H."/>
            <person name="Wei S."/>
            <person name="He X."/>
            <person name="Fang L."/>
            <person name="Zhang Z."/>
            <person name="Zhang Y."/>
            <person name="Huang X."/>
            <person name="Su Z."/>
            <person name="Tong W."/>
            <person name="Li J."/>
            <person name="Tong Z."/>
            <person name="Li S."/>
            <person name="Ye J."/>
            <person name="Wang L."/>
            <person name="Fang L."/>
            <person name="Lei T."/>
            <person name="Chen C."/>
            <person name="Chen H."/>
            <person name="Xu Z."/>
            <person name="Li H."/>
            <person name="Huang H."/>
            <person name="Zhang F."/>
            <person name="Xu H."/>
            <person name="Li N."/>
            <person name="Zhao C."/>
            <person name="Li S."/>
            <person name="Dong L."/>
            <person name="Huang Y."/>
            <person name="Li L."/>
            <person name="Xi Y."/>
            <person name="Qi Q."/>
            <person name="Li W."/>
            <person name="Zhang B."/>
            <person name="Hu W."/>
            <person name="Zhang Y."/>
            <person name="Tian X."/>
            <person name="Jiao Y."/>
            <person name="Liang X."/>
            <person name="Jin J."/>
            <person name="Gao L."/>
            <person name="Zheng W."/>
            <person name="Hao B."/>
            <person name="Liu S."/>
            <person name="Wang W."/>
            <person name="Yuan L."/>
            <person name="Cao M."/>
            <person name="McDermott J."/>
            <person name="Samudrala R."/>
            <person name="Wang J."/>
            <person name="Wong G.K."/>
            <person name="Yang H."/>
        </authorList>
    </citation>
    <scope>NUCLEOTIDE SEQUENCE [LARGE SCALE GENOMIC DNA]</scope>
</reference>
<proteinExistence type="predicted"/>
<dbReference type="AlphaFoldDB" id="B9GCQ6"/>
<feature type="compositionally biased region" description="Pro residues" evidence="1">
    <location>
        <begin position="18"/>
        <end position="54"/>
    </location>
</feature>
<evidence type="ECO:0000313" key="2">
    <source>
        <dbReference type="EMBL" id="EEE53063.1"/>
    </source>
</evidence>
<accession>B9GCQ6</accession>
<organism evidence="2">
    <name type="scientific">Oryza sativa subsp. japonica</name>
    <name type="common">Rice</name>
    <dbReference type="NCBI Taxonomy" id="39947"/>
    <lineage>
        <taxon>Eukaryota</taxon>
        <taxon>Viridiplantae</taxon>
        <taxon>Streptophyta</taxon>
        <taxon>Embryophyta</taxon>
        <taxon>Tracheophyta</taxon>
        <taxon>Spermatophyta</taxon>
        <taxon>Magnoliopsida</taxon>
        <taxon>Liliopsida</taxon>
        <taxon>Poales</taxon>
        <taxon>Poaceae</taxon>
        <taxon>BOP clade</taxon>
        <taxon>Oryzoideae</taxon>
        <taxon>Oryzeae</taxon>
        <taxon>Oryzinae</taxon>
        <taxon>Oryza</taxon>
        <taxon>Oryza sativa</taxon>
    </lineage>
</organism>
<feature type="region of interest" description="Disordered" evidence="1">
    <location>
        <begin position="1"/>
        <end position="61"/>
    </location>
</feature>
<protein>
    <submittedName>
        <fullName evidence="2">Uncharacterized protein</fullName>
    </submittedName>
</protein>
<evidence type="ECO:0000256" key="1">
    <source>
        <dbReference type="SAM" id="MobiDB-lite"/>
    </source>
</evidence>
<dbReference type="Proteomes" id="UP000007752">
    <property type="component" value="Chromosome 12"/>
</dbReference>
<dbReference type="EMBL" id="CM000149">
    <property type="protein sequence ID" value="EEE53063.1"/>
    <property type="molecule type" value="Genomic_DNA"/>
</dbReference>
<name>B9GCQ6_ORYSJ</name>
<sequence>MAELPLAAGLLDLRPCKLAPPPPPPLSLSPPPLPAAPTPPSPPPPPPAAPPLPSPTRSCRWRTPWLPRPLSLHLRPGMAVEKGR</sequence>